<gene>
    <name evidence="4" type="ORF">GCM10025874_00680</name>
    <name evidence="5" type="ORF">GCM10025874_31930</name>
</gene>
<reference evidence="4" key="2">
    <citation type="submission" date="2023-02" db="EMBL/GenBank/DDBJ databases">
        <authorList>
            <person name="Sun Q."/>
            <person name="Mori K."/>
        </authorList>
    </citation>
    <scope>NUCLEOTIDE SEQUENCE</scope>
    <source>
        <strain evidence="4">NBRC 112289</strain>
    </source>
</reference>
<keyword evidence="1" id="KW-0238">DNA-binding</keyword>
<dbReference type="PANTHER" id="PTHR30461">
    <property type="entry name" value="DNA-INVERTASE FROM LAMBDOID PROPHAGE"/>
    <property type="match status" value="1"/>
</dbReference>
<evidence type="ECO:0000256" key="1">
    <source>
        <dbReference type="ARBA" id="ARBA00023125"/>
    </source>
</evidence>
<organism evidence="4 6">
    <name type="scientific">Arenivirga flava</name>
    <dbReference type="NCBI Taxonomy" id="1930060"/>
    <lineage>
        <taxon>Bacteria</taxon>
        <taxon>Bacillati</taxon>
        <taxon>Actinomycetota</taxon>
        <taxon>Actinomycetes</taxon>
        <taxon>Micrococcales</taxon>
        <taxon>Microbacteriaceae</taxon>
        <taxon>Arenivirga</taxon>
    </lineage>
</organism>
<feature type="domain" description="Recombinase" evidence="3">
    <location>
        <begin position="35"/>
        <end position="153"/>
    </location>
</feature>
<dbReference type="AlphaFoldDB" id="A0AA37UAE4"/>
<accession>A0AA37UAE4</accession>
<proteinExistence type="predicted"/>
<name>A0AA37UAE4_9MICO</name>
<evidence type="ECO:0000256" key="2">
    <source>
        <dbReference type="ARBA" id="ARBA00023172"/>
    </source>
</evidence>
<dbReference type="PANTHER" id="PTHR30461:SF2">
    <property type="entry name" value="SERINE RECOMBINASE PINE-RELATED"/>
    <property type="match status" value="1"/>
</dbReference>
<dbReference type="InterPro" id="IPR011109">
    <property type="entry name" value="DNA_bind_recombinase_dom"/>
</dbReference>
<keyword evidence="2" id="KW-0233">DNA recombination</keyword>
<dbReference type="PROSITE" id="PS51737">
    <property type="entry name" value="RECOMBINASE_DNA_BIND"/>
    <property type="match status" value="1"/>
</dbReference>
<dbReference type="Gene3D" id="3.90.1750.20">
    <property type="entry name" value="Putative Large Serine Recombinase, Chain B, Domain 2"/>
    <property type="match status" value="1"/>
</dbReference>
<dbReference type="EMBL" id="BSUL01000002">
    <property type="protein sequence ID" value="GMA29940.1"/>
    <property type="molecule type" value="Genomic_DNA"/>
</dbReference>
<sequence>MLAVINEYQSKASGADIAFKMGEKARRGGTLGKAKLGYLNVIDSSEGRQIRTVGLDPDRAPFVKLAFELYATGNYTLNDIVDELTERGLTTRPTASRPAGPVSVNKIHQMLTDSYYVGIVSYKGEQFAGRHEPLIDEELFNAVQALVESRGRSGERRREHHHYLKGSVYCGECRRRFGVEQRLILQRAVGRNGGEYYYFFCPGRRERDCNQPHHNVLRVEYAVEDFYKTKRFGPDFIAAMRDLMTGTIADQSDAQRLLQRQLREQLKSYDVQEENLLDLAADPEVPQARIRARLSKIKLERERLSGQLGGVETDLKMGVRYIEANLRLLENPQELYVVAEDEVRRRLNQAIFHRLYISDEVVEGAELNEPLGQLLATEAAYRASDAGLGAEAIKAAYNAAFARNVPAKQKAAQEDGLLDSSQRMTTTWTYLITAASADGVSNKPPMVEMGELNPRPSLSLHVFSGRSS</sequence>
<dbReference type="Pfam" id="PF13408">
    <property type="entry name" value="Zn_ribbon_recom"/>
    <property type="match status" value="1"/>
</dbReference>
<dbReference type="Pfam" id="PF07508">
    <property type="entry name" value="Recombinase"/>
    <property type="match status" value="1"/>
</dbReference>
<keyword evidence="6" id="KW-1185">Reference proteome</keyword>
<dbReference type="Proteomes" id="UP001157160">
    <property type="component" value="Unassembled WGS sequence"/>
</dbReference>
<dbReference type="GO" id="GO:0000150">
    <property type="term" value="F:DNA strand exchange activity"/>
    <property type="evidence" value="ECO:0007669"/>
    <property type="project" value="InterPro"/>
</dbReference>
<comment type="caution">
    <text evidence="4">The sequence shown here is derived from an EMBL/GenBank/DDBJ whole genome shotgun (WGS) entry which is preliminary data.</text>
</comment>
<reference evidence="4 6" key="1">
    <citation type="journal article" date="2014" name="Int. J. Syst. Evol. Microbiol.">
        <title>Complete genome sequence of Corynebacterium casei LMG S-19264T (=DSM 44701T), isolated from a smear-ripened cheese.</title>
        <authorList>
            <consortium name="US DOE Joint Genome Institute (JGI-PGF)"/>
            <person name="Walter F."/>
            <person name="Albersmeier A."/>
            <person name="Kalinowski J."/>
            <person name="Ruckert C."/>
        </authorList>
    </citation>
    <scope>NUCLEOTIDE SEQUENCE [LARGE SCALE GENOMIC DNA]</scope>
    <source>
        <strain evidence="4 6">NBRC 112289</strain>
    </source>
</reference>
<dbReference type="EMBL" id="BSUL01000001">
    <property type="protein sequence ID" value="GMA26815.1"/>
    <property type="molecule type" value="Genomic_DNA"/>
</dbReference>
<dbReference type="InterPro" id="IPR050639">
    <property type="entry name" value="SSR_resolvase"/>
</dbReference>
<dbReference type="InterPro" id="IPR025827">
    <property type="entry name" value="Zn_ribbon_recom_dom"/>
</dbReference>
<evidence type="ECO:0000259" key="3">
    <source>
        <dbReference type="PROSITE" id="PS51737"/>
    </source>
</evidence>
<dbReference type="InterPro" id="IPR038109">
    <property type="entry name" value="DNA_bind_recomb_sf"/>
</dbReference>
<evidence type="ECO:0000313" key="5">
    <source>
        <dbReference type="EMBL" id="GMA29940.1"/>
    </source>
</evidence>
<evidence type="ECO:0000313" key="6">
    <source>
        <dbReference type="Proteomes" id="UP001157160"/>
    </source>
</evidence>
<protein>
    <recommendedName>
        <fullName evidence="3">Recombinase domain-containing protein</fullName>
    </recommendedName>
</protein>
<evidence type="ECO:0000313" key="4">
    <source>
        <dbReference type="EMBL" id="GMA26815.1"/>
    </source>
</evidence>
<dbReference type="GO" id="GO:0003677">
    <property type="term" value="F:DNA binding"/>
    <property type="evidence" value="ECO:0007669"/>
    <property type="project" value="UniProtKB-KW"/>
</dbReference>